<keyword evidence="3" id="KW-1185">Reference proteome</keyword>
<evidence type="ECO:0000313" key="2">
    <source>
        <dbReference type="EMBL" id="VDK76466.1"/>
    </source>
</evidence>
<gene>
    <name evidence="2" type="ORF">CGOC_LOCUS7239</name>
</gene>
<dbReference type="Proteomes" id="UP000271889">
    <property type="component" value="Unassembled WGS sequence"/>
</dbReference>
<proteinExistence type="predicted"/>
<dbReference type="EMBL" id="UYRV01024895">
    <property type="protein sequence ID" value="VDK76466.1"/>
    <property type="molecule type" value="Genomic_DNA"/>
</dbReference>
<sequence length="82" mass="9186">MCCPSLPSVEARTPPSPKMHGSGVDFLRKCAELNVMPISLMSTDGHYFRFRSATLDGTSLPPEQKAKKRAKVNHLRFDQRVL</sequence>
<accession>A0A3P6SNE1</accession>
<reference evidence="2 3" key="1">
    <citation type="submission" date="2018-11" db="EMBL/GenBank/DDBJ databases">
        <authorList>
            <consortium name="Pathogen Informatics"/>
        </authorList>
    </citation>
    <scope>NUCLEOTIDE SEQUENCE [LARGE SCALE GENOMIC DNA]</scope>
</reference>
<name>A0A3P6SNE1_CYLGO</name>
<dbReference type="OrthoDB" id="5830438at2759"/>
<evidence type="ECO:0000313" key="3">
    <source>
        <dbReference type="Proteomes" id="UP000271889"/>
    </source>
</evidence>
<dbReference type="AlphaFoldDB" id="A0A3P6SNE1"/>
<feature type="region of interest" description="Disordered" evidence="1">
    <location>
        <begin position="1"/>
        <end position="21"/>
    </location>
</feature>
<protein>
    <submittedName>
        <fullName evidence="2">Uncharacterized protein</fullName>
    </submittedName>
</protein>
<organism evidence="2 3">
    <name type="scientific">Cylicostephanus goldi</name>
    <name type="common">Nematode worm</name>
    <dbReference type="NCBI Taxonomy" id="71465"/>
    <lineage>
        <taxon>Eukaryota</taxon>
        <taxon>Metazoa</taxon>
        <taxon>Ecdysozoa</taxon>
        <taxon>Nematoda</taxon>
        <taxon>Chromadorea</taxon>
        <taxon>Rhabditida</taxon>
        <taxon>Rhabditina</taxon>
        <taxon>Rhabditomorpha</taxon>
        <taxon>Strongyloidea</taxon>
        <taxon>Strongylidae</taxon>
        <taxon>Cylicostephanus</taxon>
    </lineage>
</organism>
<evidence type="ECO:0000256" key="1">
    <source>
        <dbReference type="SAM" id="MobiDB-lite"/>
    </source>
</evidence>